<gene>
    <name evidence="2" type="ORF">FIBSPDRAFT_893057</name>
</gene>
<evidence type="ECO:0000313" key="2">
    <source>
        <dbReference type="EMBL" id="KZP19060.1"/>
    </source>
</evidence>
<dbReference type="STRING" id="436010.A0A166HNQ2"/>
<reference evidence="2 3" key="1">
    <citation type="journal article" date="2016" name="Mol. Biol. Evol.">
        <title>Comparative Genomics of Early-Diverging Mushroom-Forming Fungi Provides Insights into the Origins of Lignocellulose Decay Capabilities.</title>
        <authorList>
            <person name="Nagy L.G."/>
            <person name="Riley R."/>
            <person name="Tritt A."/>
            <person name="Adam C."/>
            <person name="Daum C."/>
            <person name="Floudas D."/>
            <person name="Sun H."/>
            <person name="Yadav J.S."/>
            <person name="Pangilinan J."/>
            <person name="Larsson K.H."/>
            <person name="Matsuura K."/>
            <person name="Barry K."/>
            <person name="Labutti K."/>
            <person name="Kuo R."/>
            <person name="Ohm R.A."/>
            <person name="Bhattacharya S.S."/>
            <person name="Shirouzu T."/>
            <person name="Yoshinaga Y."/>
            <person name="Martin F.M."/>
            <person name="Grigoriev I.V."/>
            <person name="Hibbett D.S."/>
        </authorList>
    </citation>
    <scope>NUCLEOTIDE SEQUENCE [LARGE SCALE GENOMIC DNA]</scope>
    <source>
        <strain evidence="2 3">CBS 109695</strain>
    </source>
</reference>
<name>A0A166HNQ2_9AGAM</name>
<feature type="compositionally biased region" description="Low complexity" evidence="1">
    <location>
        <begin position="110"/>
        <end position="121"/>
    </location>
</feature>
<evidence type="ECO:0000256" key="1">
    <source>
        <dbReference type="SAM" id="MobiDB-lite"/>
    </source>
</evidence>
<sequence>MASEHEAIHDADPLTATLSAIIDRYRQGVVERFAAQAEIFQCVGDCARSDAKFDKSATVAVYLEQIDEINEINASAENRRRYGVAATASRSVSATNTSKRKRREKQRGGSDPSESDPSNPSKFPFARSFTTKFLDGLGLVDNCRKTRELAGQYTLIPARAKWELKFSGSGHLPPLPDSEWSRVLANRPVNLDAINSGAFSSEFDDKVMHKVGEISISTGGTGRASKPVSTGLEWYHTFDLAADAITYMYPHRQEELRAYRGYIKALFGALQPGHHSAVIALDRAIRKHVCESPHLELNQFGAFAALQMAYLSPTGVGASGSTATHSQAKGITAEAPTEDRSARRRLDMDARSRRPRHLRDLLWNEASVDENSATALYSLSAAPLPGPPESELLNEENQKTICDNPDLFKIVCNIDVDKFEALLADHPNPLFVVSVIRGLREGFWPWAEISVDYAPIRECPSRVPTDQHEQDFLHTQIKKEIKAERFSPAFDALLPGMYEIPVHAVPKPGSFDLFALQIVVNHSAGDFSPNSMITKASIAGVKLDGIKSLGSAVLVAKGPVTKTAAIHLELWKSDVKAAYRQMLMHPLWQLKQVVNIFGKRHVDRCNNFGGRRSMKIWASFISLVIWIAVVKRFIEWLMCFVDDHFGVSVAGDLEMYEPYGQLLPAPQTKLLSLWDEISLPHDEEKQISGRVLPILGFTVNINVNTVTMPTEKRDALAAACLDFGRPRATKTLRECQRMLRPGLSGLYAKMAGLSEPHTRVRMNTKIAAELLWFASRTWASTGVHFLMSMEWGRSDLGDISVTMFTDASLKGLGIWFLSEHTGFHSLVPGESPSGIIFFFEALAVVCGICAAGPINNLLCFAVDILLEFEIDFRCYYIPGPENFVADALSRGRLDLVRKIAPNVAIEPFTPPQEVLGESRAHDDKLFLAMVTCGFAGLHRLGEISNSDTPKLRNSAKTIRRASVLDGGDHFSYVLPGNKTDAAFEGNRIVIKQFRGAPNLQGFFTRYLASRDTAFKFHPQLFLLADGSVPTRSWFLKRLGAYAVGNYASDVF</sequence>
<keyword evidence="3" id="KW-1185">Reference proteome</keyword>
<dbReference type="OrthoDB" id="3248529at2759"/>
<feature type="region of interest" description="Disordered" evidence="1">
    <location>
        <begin position="317"/>
        <end position="346"/>
    </location>
</feature>
<proteinExistence type="predicted"/>
<feature type="compositionally biased region" description="Polar residues" evidence="1">
    <location>
        <begin position="319"/>
        <end position="329"/>
    </location>
</feature>
<accession>A0A166HNQ2</accession>
<dbReference type="AlphaFoldDB" id="A0A166HNQ2"/>
<feature type="compositionally biased region" description="Basic and acidic residues" evidence="1">
    <location>
        <begin position="337"/>
        <end position="346"/>
    </location>
</feature>
<evidence type="ECO:0000313" key="3">
    <source>
        <dbReference type="Proteomes" id="UP000076532"/>
    </source>
</evidence>
<organism evidence="2 3">
    <name type="scientific">Athelia psychrophila</name>
    <dbReference type="NCBI Taxonomy" id="1759441"/>
    <lineage>
        <taxon>Eukaryota</taxon>
        <taxon>Fungi</taxon>
        <taxon>Dikarya</taxon>
        <taxon>Basidiomycota</taxon>
        <taxon>Agaricomycotina</taxon>
        <taxon>Agaricomycetes</taxon>
        <taxon>Agaricomycetidae</taxon>
        <taxon>Atheliales</taxon>
        <taxon>Atheliaceae</taxon>
        <taxon>Athelia</taxon>
    </lineage>
</organism>
<feature type="compositionally biased region" description="Low complexity" evidence="1">
    <location>
        <begin position="85"/>
        <end position="97"/>
    </location>
</feature>
<protein>
    <submittedName>
        <fullName evidence="2">Uncharacterized protein</fullName>
    </submittedName>
</protein>
<dbReference type="EMBL" id="KV417567">
    <property type="protein sequence ID" value="KZP19060.1"/>
    <property type="molecule type" value="Genomic_DNA"/>
</dbReference>
<feature type="region of interest" description="Disordered" evidence="1">
    <location>
        <begin position="85"/>
        <end position="122"/>
    </location>
</feature>
<dbReference type="Proteomes" id="UP000076532">
    <property type="component" value="Unassembled WGS sequence"/>
</dbReference>